<proteinExistence type="predicted"/>
<evidence type="ECO:0000313" key="1">
    <source>
        <dbReference type="EMBL" id="EQD30098.1"/>
    </source>
</evidence>
<dbReference type="GO" id="GO:0004812">
    <property type="term" value="F:aminoacyl-tRNA ligase activity"/>
    <property type="evidence" value="ECO:0007669"/>
    <property type="project" value="UniProtKB-KW"/>
</dbReference>
<dbReference type="AlphaFoldDB" id="T0YAG9"/>
<keyword evidence="1" id="KW-0030">Aminoacyl-tRNA synthetase</keyword>
<accession>T0YAG9</accession>
<keyword evidence="1" id="KW-0436">Ligase</keyword>
<reference evidence="1" key="1">
    <citation type="submission" date="2013-08" db="EMBL/GenBank/DDBJ databases">
        <authorList>
            <person name="Mendez C."/>
            <person name="Richter M."/>
            <person name="Ferrer M."/>
            <person name="Sanchez J."/>
        </authorList>
    </citation>
    <scope>NUCLEOTIDE SEQUENCE</scope>
</reference>
<comment type="caution">
    <text evidence="1">The sequence shown here is derived from an EMBL/GenBank/DDBJ whole genome shotgun (WGS) entry which is preliminary data.</text>
</comment>
<sequence length="164" mass="17954">MDLSHGEIKVLEFLKRSGTAPIKETDIRVEGMSVREISSSISWLEAKGYARTTKNVSFLWKLGPEGVKYLESGLPEYRALKLLLQRGDLPIKDLVAKLGPDEMKIALAQLAKFGIKPSGGTLTAPLNGNATLELVEQRQSMLVGLSKGTTDPSVVTEFRGRENL</sequence>
<reference evidence="1" key="2">
    <citation type="journal article" date="2014" name="ISME J.">
        <title>Microbial stratification in low pH oxic and suboxic macroscopic growths along an acid mine drainage.</title>
        <authorList>
            <person name="Mendez-Garcia C."/>
            <person name="Mesa V."/>
            <person name="Sprenger R.R."/>
            <person name="Richter M."/>
            <person name="Diez M.S."/>
            <person name="Solano J."/>
            <person name="Bargiela R."/>
            <person name="Golyshina O.V."/>
            <person name="Manteca A."/>
            <person name="Ramos J.L."/>
            <person name="Gallego J.R."/>
            <person name="Llorente I."/>
            <person name="Martins Dos Santos V.A."/>
            <person name="Jensen O.N."/>
            <person name="Pelaez A.I."/>
            <person name="Sanchez J."/>
            <person name="Ferrer M."/>
        </authorList>
    </citation>
    <scope>NUCLEOTIDE SEQUENCE</scope>
</reference>
<gene>
    <name evidence="1" type="ORF">B1B_18582</name>
</gene>
<dbReference type="EMBL" id="AUZY01012435">
    <property type="protein sequence ID" value="EQD30098.1"/>
    <property type="molecule type" value="Genomic_DNA"/>
</dbReference>
<name>T0YAG9_9ZZZZ</name>
<organism evidence="1">
    <name type="scientific">mine drainage metagenome</name>
    <dbReference type="NCBI Taxonomy" id="410659"/>
    <lineage>
        <taxon>unclassified sequences</taxon>
        <taxon>metagenomes</taxon>
        <taxon>ecological metagenomes</taxon>
    </lineage>
</organism>
<feature type="non-terminal residue" evidence="1">
    <location>
        <position position="164"/>
    </location>
</feature>
<protein>
    <submittedName>
        <fullName evidence="1">Phenylalanyl-tRNA synthetase subunit alpha</fullName>
    </submittedName>
</protein>